<keyword evidence="4" id="KW-0997">Cell inner membrane</keyword>
<feature type="transmembrane region" description="Helical" evidence="10">
    <location>
        <begin position="50"/>
        <end position="68"/>
    </location>
</feature>
<keyword evidence="9 12" id="KW-0012">Acyltransferase</keyword>
<dbReference type="PANTHER" id="PTHR38686">
    <property type="entry name" value="APOLIPOPROTEIN N-ACYLTRANSFERASE"/>
    <property type="match status" value="1"/>
</dbReference>
<feature type="transmembrane region" description="Helical" evidence="10">
    <location>
        <begin position="154"/>
        <end position="175"/>
    </location>
</feature>
<feature type="transmembrane region" description="Helical" evidence="10">
    <location>
        <begin position="75"/>
        <end position="93"/>
    </location>
</feature>
<dbReference type="Proteomes" id="UP000257067">
    <property type="component" value="Unassembled WGS sequence"/>
</dbReference>
<dbReference type="Gene3D" id="3.60.110.10">
    <property type="entry name" value="Carbon-nitrogen hydrolase"/>
    <property type="match status" value="1"/>
</dbReference>
<dbReference type="InterPro" id="IPR004563">
    <property type="entry name" value="Apolipo_AcylTrfase"/>
</dbReference>
<evidence type="ECO:0000256" key="10">
    <source>
        <dbReference type="SAM" id="Phobius"/>
    </source>
</evidence>
<keyword evidence="7 10" id="KW-1133">Transmembrane helix</keyword>
<evidence type="ECO:0000256" key="8">
    <source>
        <dbReference type="ARBA" id="ARBA00023136"/>
    </source>
</evidence>
<keyword evidence="8 10" id="KW-0472">Membrane</keyword>
<sequence length="421" mass="48871">MAFVKNSTIILQFYKFFYEEKVLKTFFYSLIFVGPIYCVHFFEIFDRDPYSWLITLLALGSVAIFFLIPSSKKFWFGFFVGLLWFYWVGFSFFYFGAPILVPVIAVVVAGIYMLLFVVALYYPSYIWRGVWLVLLGYIHPFGFDWLLVDSFFAYSYFGVQKYDFILIVLGIAFILQTQDRKQIVGIAFLICALDYHSLAQKKEEIPFDYALLGSSFSQDFKWQRQNMQSMTKEQLTQIQTALKEKKKLIILPETAFPFEIEKSYFWEILNSMSSGNTLIVGSLREGENGIYNSAYIFSNLRVSIADKKILAPFGEKIPLPDFLSSSLRHFFLGNSPKILEGEKFSDINIEGKKVRVLICYEGTSQEAYENAPKYLIVISNNAWFKGSIEPSVQKMLMKYYAKRYNKIILHAINGSRSFVMT</sequence>
<evidence type="ECO:0000256" key="1">
    <source>
        <dbReference type="ARBA" id="ARBA00004651"/>
    </source>
</evidence>
<feature type="transmembrane region" description="Helical" evidence="10">
    <location>
        <begin position="129"/>
        <end position="148"/>
    </location>
</feature>
<dbReference type="PANTHER" id="PTHR38686:SF1">
    <property type="entry name" value="APOLIPOPROTEIN N-ACYLTRANSFERASE"/>
    <property type="match status" value="1"/>
</dbReference>
<dbReference type="GO" id="GO:0016410">
    <property type="term" value="F:N-acyltransferase activity"/>
    <property type="evidence" value="ECO:0007669"/>
    <property type="project" value="InterPro"/>
</dbReference>
<dbReference type="PROSITE" id="PS50263">
    <property type="entry name" value="CN_HYDROLASE"/>
    <property type="match status" value="1"/>
</dbReference>
<accession>A0A3D8IW28</accession>
<comment type="similarity">
    <text evidence="2">Belongs to the CN hydrolase family. Apolipoprotein N-acyltransferase subfamily.</text>
</comment>
<dbReference type="AlphaFoldDB" id="A0A3D8IW28"/>
<evidence type="ECO:0000313" key="13">
    <source>
        <dbReference type="Proteomes" id="UP000257067"/>
    </source>
</evidence>
<dbReference type="InterPro" id="IPR003010">
    <property type="entry name" value="C-N_Hydrolase"/>
</dbReference>
<keyword evidence="6 10" id="KW-0812">Transmembrane</keyword>
<keyword evidence="5 12" id="KW-0808">Transferase</keyword>
<keyword evidence="13" id="KW-1185">Reference proteome</keyword>
<dbReference type="RefSeq" id="WP_104725071.1">
    <property type="nucleotide sequence ID" value="NZ_FZNE01000015.1"/>
</dbReference>
<dbReference type="NCBIfam" id="TIGR00546">
    <property type="entry name" value="lnt"/>
    <property type="match status" value="1"/>
</dbReference>
<feature type="transmembrane region" description="Helical" evidence="10">
    <location>
        <begin position="99"/>
        <end position="122"/>
    </location>
</feature>
<dbReference type="InterPro" id="IPR059110">
    <property type="entry name" value="Lnt_campylobact"/>
</dbReference>
<evidence type="ECO:0000256" key="9">
    <source>
        <dbReference type="ARBA" id="ARBA00023315"/>
    </source>
</evidence>
<keyword evidence="3" id="KW-1003">Cell membrane</keyword>
<evidence type="ECO:0000256" key="5">
    <source>
        <dbReference type="ARBA" id="ARBA00022679"/>
    </source>
</evidence>
<gene>
    <name evidence="12" type="ORF">CQA62_03580</name>
</gene>
<proteinExistence type="inferred from homology"/>
<dbReference type="InterPro" id="IPR036526">
    <property type="entry name" value="C-N_Hydrolase_sf"/>
</dbReference>
<feature type="domain" description="CN hydrolase" evidence="11">
    <location>
        <begin position="212"/>
        <end position="421"/>
    </location>
</feature>
<evidence type="ECO:0000256" key="2">
    <source>
        <dbReference type="ARBA" id="ARBA00010065"/>
    </source>
</evidence>
<dbReference type="OrthoDB" id="9804277at2"/>
<reference evidence="12 13" key="1">
    <citation type="submission" date="2018-04" db="EMBL/GenBank/DDBJ databases">
        <title>Novel Campyloabacter and Helicobacter Species and Strains.</title>
        <authorList>
            <person name="Mannion A.J."/>
            <person name="Shen Z."/>
            <person name="Fox J.G."/>
        </authorList>
    </citation>
    <scope>NUCLEOTIDE SEQUENCE [LARGE SCALE GENOMIC DNA]</scope>
    <source>
        <strain evidence="12 13">ATCC 700242</strain>
    </source>
</reference>
<evidence type="ECO:0000256" key="3">
    <source>
        <dbReference type="ARBA" id="ARBA00022475"/>
    </source>
</evidence>
<comment type="subcellular location">
    <subcellularLocation>
        <location evidence="1">Cell membrane</location>
        <topology evidence="1">Multi-pass membrane protein</topology>
    </subcellularLocation>
</comment>
<feature type="transmembrane region" description="Helical" evidence="10">
    <location>
        <begin position="25"/>
        <end position="44"/>
    </location>
</feature>
<evidence type="ECO:0000256" key="6">
    <source>
        <dbReference type="ARBA" id="ARBA00022692"/>
    </source>
</evidence>
<dbReference type="Pfam" id="PF26365">
    <property type="entry name" value="ApoNAT_membrane"/>
    <property type="match status" value="1"/>
</dbReference>
<protein>
    <submittedName>
        <fullName evidence="12">Apolipoprotein N-acyltransferase</fullName>
    </submittedName>
</protein>
<name>A0A3D8IW28_9HELI</name>
<dbReference type="EMBL" id="NXLU01000003">
    <property type="protein sequence ID" value="RDU69233.1"/>
    <property type="molecule type" value="Genomic_DNA"/>
</dbReference>
<evidence type="ECO:0000259" key="11">
    <source>
        <dbReference type="PROSITE" id="PS50263"/>
    </source>
</evidence>
<dbReference type="GO" id="GO:0042158">
    <property type="term" value="P:lipoprotein biosynthetic process"/>
    <property type="evidence" value="ECO:0007669"/>
    <property type="project" value="InterPro"/>
</dbReference>
<dbReference type="SUPFAM" id="SSF56317">
    <property type="entry name" value="Carbon-nitrogen hydrolase"/>
    <property type="match status" value="1"/>
</dbReference>
<comment type="caution">
    <text evidence="12">The sequence shown here is derived from an EMBL/GenBank/DDBJ whole genome shotgun (WGS) entry which is preliminary data.</text>
</comment>
<evidence type="ECO:0000313" key="12">
    <source>
        <dbReference type="EMBL" id="RDU69233.1"/>
    </source>
</evidence>
<dbReference type="GO" id="GO:0005886">
    <property type="term" value="C:plasma membrane"/>
    <property type="evidence" value="ECO:0007669"/>
    <property type="project" value="UniProtKB-SubCell"/>
</dbReference>
<evidence type="ECO:0000256" key="4">
    <source>
        <dbReference type="ARBA" id="ARBA00022519"/>
    </source>
</evidence>
<organism evidence="12 13">
    <name type="scientific">Helicobacter cholecystus</name>
    <dbReference type="NCBI Taxonomy" id="45498"/>
    <lineage>
        <taxon>Bacteria</taxon>
        <taxon>Pseudomonadati</taxon>
        <taxon>Campylobacterota</taxon>
        <taxon>Epsilonproteobacteria</taxon>
        <taxon>Campylobacterales</taxon>
        <taxon>Helicobacteraceae</taxon>
        <taxon>Helicobacter</taxon>
    </lineage>
</organism>
<dbReference type="InterPro" id="IPR059109">
    <property type="entry name" value="Lnt_membrane_dom"/>
</dbReference>
<dbReference type="NCBIfam" id="NF008934">
    <property type="entry name" value="PRK12291.1"/>
    <property type="match status" value="1"/>
</dbReference>
<evidence type="ECO:0000256" key="7">
    <source>
        <dbReference type="ARBA" id="ARBA00022989"/>
    </source>
</evidence>
<keyword evidence="12" id="KW-0449">Lipoprotein</keyword>